<dbReference type="PANTHER" id="PTHR48022">
    <property type="entry name" value="PLASTIDIC GLUCOSE TRANSPORTER 4"/>
    <property type="match status" value="1"/>
</dbReference>
<feature type="transmembrane region" description="Helical" evidence="9">
    <location>
        <begin position="173"/>
        <end position="198"/>
    </location>
</feature>
<evidence type="ECO:0000256" key="1">
    <source>
        <dbReference type="ARBA" id="ARBA00004141"/>
    </source>
</evidence>
<keyword evidence="4 9" id="KW-0812">Transmembrane</keyword>
<feature type="transmembrane region" description="Helical" evidence="9">
    <location>
        <begin position="473"/>
        <end position="493"/>
    </location>
</feature>
<dbReference type="PRINTS" id="PR00171">
    <property type="entry name" value="SUGRTRNSPORT"/>
</dbReference>
<feature type="transmembrane region" description="Helical" evidence="9">
    <location>
        <begin position="142"/>
        <end position="161"/>
    </location>
</feature>
<comment type="caution">
    <text evidence="11">The sequence shown here is derived from an EMBL/GenBank/DDBJ whole genome shotgun (WGS) entry which is preliminary data.</text>
</comment>
<feature type="transmembrane region" description="Helical" evidence="9">
    <location>
        <begin position="115"/>
        <end position="136"/>
    </location>
</feature>
<keyword evidence="11" id="KW-0762">Sugar transport</keyword>
<evidence type="ECO:0000259" key="10">
    <source>
        <dbReference type="PROSITE" id="PS50850"/>
    </source>
</evidence>
<keyword evidence="5 9" id="KW-1133">Transmembrane helix</keyword>
<keyword evidence="12" id="KW-1185">Reference proteome</keyword>
<feature type="transmembrane region" description="Helical" evidence="9">
    <location>
        <begin position="210"/>
        <end position="231"/>
    </location>
</feature>
<dbReference type="SUPFAM" id="SSF103473">
    <property type="entry name" value="MFS general substrate transporter"/>
    <property type="match status" value="1"/>
</dbReference>
<protein>
    <submittedName>
        <fullName evidence="11">Sugar transporter Stl1p</fullName>
    </submittedName>
</protein>
<keyword evidence="6 9" id="KW-0472">Membrane</keyword>
<dbReference type="InterPro" id="IPR036259">
    <property type="entry name" value="MFS_trans_sf"/>
</dbReference>
<dbReference type="AlphaFoldDB" id="A0A9P0QL95"/>
<dbReference type="InterPro" id="IPR020846">
    <property type="entry name" value="MFS_dom"/>
</dbReference>
<dbReference type="NCBIfam" id="TIGR00879">
    <property type="entry name" value="SP"/>
    <property type="match status" value="1"/>
</dbReference>
<evidence type="ECO:0000256" key="6">
    <source>
        <dbReference type="ARBA" id="ARBA00023136"/>
    </source>
</evidence>
<dbReference type="InterPro" id="IPR005829">
    <property type="entry name" value="Sugar_transporter_CS"/>
</dbReference>
<dbReference type="InterPro" id="IPR003663">
    <property type="entry name" value="Sugar/inositol_transpt"/>
</dbReference>
<dbReference type="EMBL" id="CAKXYY010000002">
    <property type="protein sequence ID" value="CAH2350636.1"/>
    <property type="molecule type" value="Genomic_DNA"/>
</dbReference>
<dbReference type="GO" id="GO:0005351">
    <property type="term" value="F:carbohydrate:proton symporter activity"/>
    <property type="evidence" value="ECO:0007669"/>
    <property type="project" value="TreeGrafter"/>
</dbReference>
<feature type="transmembrane region" description="Helical" evidence="9">
    <location>
        <begin position="407"/>
        <end position="431"/>
    </location>
</feature>
<evidence type="ECO:0000256" key="5">
    <source>
        <dbReference type="ARBA" id="ARBA00022989"/>
    </source>
</evidence>
<comment type="similarity">
    <text evidence="2 7">Belongs to the major facilitator superfamily. Sugar transporter (TC 2.A.1.1) family.</text>
</comment>
<dbReference type="InterPro" id="IPR005828">
    <property type="entry name" value="MFS_sugar_transport-like"/>
</dbReference>
<evidence type="ECO:0000256" key="2">
    <source>
        <dbReference type="ARBA" id="ARBA00010992"/>
    </source>
</evidence>
<dbReference type="Gene3D" id="1.20.1250.20">
    <property type="entry name" value="MFS general substrate transporter like domains"/>
    <property type="match status" value="1"/>
</dbReference>
<evidence type="ECO:0000256" key="8">
    <source>
        <dbReference type="SAM" id="MobiDB-lite"/>
    </source>
</evidence>
<feature type="transmembrane region" description="Helical" evidence="9">
    <location>
        <begin position="443"/>
        <end position="467"/>
    </location>
</feature>
<name>A0A9P0QL95_9ASCO</name>
<dbReference type="InterPro" id="IPR050360">
    <property type="entry name" value="MFS_Sugar_Transporters"/>
</dbReference>
<evidence type="ECO:0000256" key="4">
    <source>
        <dbReference type="ARBA" id="ARBA00022692"/>
    </source>
</evidence>
<proteinExistence type="inferred from homology"/>
<evidence type="ECO:0000256" key="3">
    <source>
        <dbReference type="ARBA" id="ARBA00022448"/>
    </source>
</evidence>
<evidence type="ECO:0000256" key="7">
    <source>
        <dbReference type="RuleBase" id="RU003346"/>
    </source>
</evidence>
<feature type="transmembrane region" description="Helical" evidence="9">
    <location>
        <begin position="83"/>
        <end position="103"/>
    </location>
</feature>
<comment type="subcellular location">
    <subcellularLocation>
        <location evidence="1">Membrane</location>
        <topology evidence="1">Multi-pass membrane protein</topology>
    </subcellularLocation>
</comment>
<dbReference type="OrthoDB" id="6133115at2759"/>
<keyword evidence="3 7" id="KW-0813">Transport</keyword>
<evidence type="ECO:0000313" key="11">
    <source>
        <dbReference type="EMBL" id="CAH2350636.1"/>
    </source>
</evidence>
<accession>A0A9P0QL95</accession>
<reference evidence="11" key="1">
    <citation type="submission" date="2022-03" db="EMBL/GenBank/DDBJ databases">
        <authorList>
            <person name="Legras J.-L."/>
            <person name="Devillers H."/>
            <person name="Grondin C."/>
        </authorList>
    </citation>
    <scope>NUCLEOTIDE SEQUENCE</scope>
    <source>
        <strain evidence="11">CLIB 1423</strain>
    </source>
</reference>
<dbReference type="PANTHER" id="PTHR48022:SF68">
    <property type="entry name" value="MAJOR FACILITATOR SUPERFAMILY (MFS) PROFILE DOMAIN-CONTAINING PROTEIN-RELATED"/>
    <property type="match status" value="1"/>
</dbReference>
<organism evidence="11 12">
    <name type="scientific">[Candida] railenensis</name>
    <dbReference type="NCBI Taxonomy" id="45579"/>
    <lineage>
        <taxon>Eukaryota</taxon>
        <taxon>Fungi</taxon>
        <taxon>Dikarya</taxon>
        <taxon>Ascomycota</taxon>
        <taxon>Saccharomycotina</taxon>
        <taxon>Pichiomycetes</taxon>
        <taxon>Debaryomycetaceae</taxon>
        <taxon>Kurtzmaniella</taxon>
    </lineage>
</organism>
<dbReference type="Pfam" id="PF00083">
    <property type="entry name" value="Sugar_tr"/>
    <property type="match status" value="1"/>
</dbReference>
<dbReference type="PROSITE" id="PS00216">
    <property type="entry name" value="SUGAR_TRANSPORT_1"/>
    <property type="match status" value="1"/>
</dbReference>
<evidence type="ECO:0000313" key="12">
    <source>
        <dbReference type="Proteomes" id="UP000837801"/>
    </source>
</evidence>
<dbReference type="FunFam" id="1.20.1250.20:FF:000061">
    <property type="entry name" value="MFS sugar transporter"/>
    <property type="match status" value="1"/>
</dbReference>
<sequence>MSTSSSKSSMTEKPSHDYDNYSKIHSFIGLRGEKLNLAVSVLSGVGFLLFGYDQGVMGSLLTLPSFRETFRQIDVTTHPENSVLQGAVIALYEIGCMISALSTMYFGDKLGRRKLIFIGSVIMLIGGVIQSCAYTVAHLTVARIITGFGNGFITATVPIWQAELAKPKMRGKLIMLQGSIIALGITISYWVDFAFYFLDKPGASYASVSWRFPIAFQCIFPIIIIPFIFKLPESPRWLLKKERREEARIVFSAIYEVPLDDHLVHASIEEIEQSIAMEVREGADKFNFKSLLSQGESKNFQRTMIAAWSQIMQQITGINLITYYAGTIFEQYIGMPPLQSRILAACNGTEYFLASLLAFWTIERFGRRKLMLFGAAGQAISMAILTGCNHKADPTNSGNSVDHKAGIAAAVFLFVFNSFFGCTWLGISWLLPPEILPLGIRAPATGISTACNWGFNFMVVMITPVAFSNIGAYTYSIFAVINFLMIPAVYFFFPETAGRSLEEMDIIFAQTPANQPWKSVSIARSLPYMHAGANNNEDIENKRHAFAEHRENISIEEGSGNIPPLLEPNEDTGKAH</sequence>
<gene>
    <name evidence="11" type="ORF">CLIB1423_02S01640</name>
</gene>
<evidence type="ECO:0000256" key="9">
    <source>
        <dbReference type="SAM" id="Phobius"/>
    </source>
</evidence>
<feature type="domain" description="Major facilitator superfamily (MFS) profile" evidence="10">
    <location>
        <begin position="39"/>
        <end position="497"/>
    </location>
</feature>
<dbReference type="Proteomes" id="UP000837801">
    <property type="component" value="Unassembled WGS sequence"/>
</dbReference>
<dbReference type="PROSITE" id="PS50850">
    <property type="entry name" value="MFS"/>
    <property type="match status" value="1"/>
</dbReference>
<dbReference type="GO" id="GO:0016020">
    <property type="term" value="C:membrane"/>
    <property type="evidence" value="ECO:0007669"/>
    <property type="project" value="UniProtKB-SubCell"/>
</dbReference>
<feature type="transmembrane region" description="Helical" evidence="9">
    <location>
        <begin position="370"/>
        <end position="387"/>
    </location>
</feature>
<feature type="region of interest" description="Disordered" evidence="8">
    <location>
        <begin position="556"/>
        <end position="576"/>
    </location>
</feature>
<feature type="transmembrane region" description="Helical" evidence="9">
    <location>
        <begin position="35"/>
        <end position="52"/>
    </location>
</feature>